<dbReference type="PANTHER" id="PTHR30461">
    <property type="entry name" value="DNA-INVERTASE FROM LAMBDOID PROPHAGE"/>
    <property type="match status" value="1"/>
</dbReference>
<dbReference type="GO" id="GO:0003677">
    <property type="term" value="F:DNA binding"/>
    <property type="evidence" value="ECO:0007669"/>
    <property type="project" value="InterPro"/>
</dbReference>
<dbReference type="PANTHER" id="PTHR30461:SF23">
    <property type="entry name" value="DNA RECOMBINASE-RELATED"/>
    <property type="match status" value="1"/>
</dbReference>
<dbReference type="AlphaFoldDB" id="D2R2T0"/>
<dbReference type="InterPro" id="IPR025827">
    <property type="entry name" value="Zn_ribbon_recom_dom"/>
</dbReference>
<dbReference type="InterPro" id="IPR038109">
    <property type="entry name" value="DNA_bind_recomb_sf"/>
</dbReference>
<dbReference type="SMART" id="SM00857">
    <property type="entry name" value="Resolvase"/>
    <property type="match status" value="1"/>
</dbReference>
<dbReference type="InterPro" id="IPR011109">
    <property type="entry name" value="DNA_bind_recombinase_dom"/>
</dbReference>
<dbReference type="eggNOG" id="COG1961">
    <property type="taxonomic scope" value="Bacteria"/>
</dbReference>
<gene>
    <name evidence="2" type="ordered locus">Psta_2249</name>
</gene>
<evidence type="ECO:0000259" key="1">
    <source>
        <dbReference type="PROSITE" id="PS51737"/>
    </source>
</evidence>
<name>D2R2T0_PIRSD</name>
<proteinExistence type="predicted"/>
<dbReference type="KEGG" id="psl:Psta_2249"/>
<dbReference type="Pfam" id="PF00239">
    <property type="entry name" value="Resolvase"/>
    <property type="match status" value="1"/>
</dbReference>
<dbReference type="HOGENOM" id="CLU_397861_0_0_0"/>
<dbReference type="InterPro" id="IPR036162">
    <property type="entry name" value="Resolvase-like_N_sf"/>
</dbReference>
<dbReference type="Pfam" id="PF07508">
    <property type="entry name" value="Recombinase"/>
    <property type="match status" value="1"/>
</dbReference>
<dbReference type="Gene3D" id="3.40.50.1390">
    <property type="entry name" value="Resolvase, N-terminal catalytic domain"/>
    <property type="match status" value="1"/>
</dbReference>
<feature type="domain" description="Recombinase" evidence="1">
    <location>
        <begin position="228"/>
        <end position="364"/>
    </location>
</feature>
<organism evidence="2 3">
    <name type="scientific">Pirellula staleyi (strain ATCC 27377 / DSM 6068 / ICPB 4128)</name>
    <name type="common">Pirella staleyi</name>
    <dbReference type="NCBI Taxonomy" id="530564"/>
    <lineage>
        <taxon>Bacteria</taxon>
        <taxon>Pseudomonadati</taxon>
        <taxon>Planctomycetota</taxon>
        <taxon>Planctomycetia</taxon>
        <taxon>Pirellulales</taxon>
        <taxon>Pirellulaceae</taxon>
        <taxon>Pirellula</taxon>
    </lineage>
</organism>
<dbReference type="OrthoDB" id="278150at2"/>
<dbReference type="GO" id="GO:0000150">
    <property type="term" value="F:DNA strand exchange activity"/>
    <property type="evidence" value="ECO:0007669"/>
    <property type="project" value="InterPro"/>
</dbReference>
<dbReference type="PROSITE" id="PS51737">
    <property type="entry name" value="RECOMBINASE_DNA_BIND"/>
    <property type="match status" value="1"/>
</dbReference>
<dbReference type="Pfam" id="PF13408">
    <property type="entry name" value="Zn_ribbon_recom"/>
    <property type="match status" value="1"/>
</dbReference>
<dbReference type="Proteomes" id="UP000001887">
    <property type="component" value="Chromosome"/>
</dbReference>
<dbReference type="STRING" id="530564.Psta_2249"/>
<dbReference type="Gene3D" id="3.90.1750.20">
    <property type="entry name" value="Putative Large Serine Recombinase, Chain B, Domain 2"/>
    <property type="match status" value="1"/>
</dbReference>
<reference evidence="2 3" key="1">
    <citation type="journal article" date="2009" name="Stand. Genomic Sci.">
        <title>Complete genome sequence of Pirellula staleyi type strain (ATCC 27377).</title>
        <authorList>
            <person name="Clum A."/>
            <person name="Tindall B.J."/>
            <person name="Sikorski J."/>
            <person name="Ivanova N."/>
            <person name="Mavrommatis K."/>
            <person name="Lucas S."/>
            <person name="Glavina del Rio T."/>
            <person name="Nolan M."/>
            <person name="Chen F."/>
            <person name="Tice H."/>
            <person name="Pitluck S."/>
            <person name="Cheng J.F."/>
            <person name="Chertkov O."/>
            <person name="Brettin T."/>
            <person name="Han C."/>
            <person name="Detter J.C."/>
            <person name="Kuske C."/>
            <person name="Bruce D."/>
            <person name="Goodwin L."/>
            <person name="Ovchinikova G."/>
            <person name="Pati A."/>
            <person name="Mikhailova N."/>
            <person name="Chen A."/>
            <person name="Palaniappan K."/>
            <person name="Land M."/>
            <person name="Hauser L."/>
            <person name="Chang Y.J."/>
            <person name="Jeffries C.D."/>
            <person name="Chain P."/>
            <person name="Rohde M."/>
            <person name="Goker M."/>
            <person name="Bristow J."/>
            <person name="Eisen J.A."/>
            <person name="Markowitz V."/>
            <person name="Hugenholtz P."/>
            <person name="Kyrpides N.C."/>
            <person name="Klenk H.P."/>
            <person name="Lapidus A."/>
        </authorList>
    </citation>
    <scope>NUCLEOTIDE SEQUENCE [LARGE SCALE GENOMIC DNA]</scope>
    <source>
        <strain evidence="3">ATCC 27377 / DSM 6068 / ICPB 4128</strain>
    </source>
</reference>
<keyword evidence="3" id="KW-1185">Reference proteome</keyword>
<evidence type="ECO:0000313" key="2">
    <source>
        <dbReference type="EMBL" id="ADB16920.1"/>
    </source>
</evidence>
<dbReference type="EMBL" id="CP001848">
    <property type="protein sequence ID" value="ADB16920.1"/>
    <property type="molecule type" value="Genomic_DNA"/>
</dbReference>
<dbReference type="SUPFAM" id="SSF53041">
    <property type="entry name" value="Resolvase-like"/>
    <property type="match status" value="1"/>
</dbReference>
<accession>D2R2T0</accession>
<protein>
    <submittedName>
        <fullName evidence="2">Recombinase</fullName>
    </submittedName>
</protein>
<sequence>MANANGIKRLSNSRFDVVFIRKSTQSQDVTGQIANVENMLAEKSLVIPKERWFVCTVTRAKVRSNPDFQKLMELISEGRVGTVYIESQDRWGTGHLRELYILLELLSEHGTGLYDLRGKLDLTEEDDLTEMQTFLGGIRSKKERKDISYRSLRTRLNNFRETGTWPTGTHPFGYGKRCYSPSGKILWEWQPVSRSRGQVFYPSKSGKKLIAGQENVRIPSKGKLDKSASSRDRTVLVPSNNKEFVKTVRLVFELFTRVGLSRRKIAQYLNRENRKFYNKEFTYSFVTQILGNPAYVGDTHFGKSQTGELNTFNSDGLIVPLKRRAESSRRAVSERIIKKDTHAGLIDRKTWDLAQKKLESGENRSSFSPRNPNYYLKQIFVCGHCGSNMTGRTDPKTKKVLYVCSSYVNSRVNGTEMKCGFNTIAHDYAEQLLLNKLKEMGVGSKVSEGTMIRGGLDERLAQLGHADEESSKLWSQYFSEGLKAFAVYITESFPDLDDYKEIQRLKKLAASFYFKEDVDCFSFARLPIKNIRQLREAIIAAEGTIVGKAMEKLSKLKREHEYCTEKWLRMTELQEPIIRRKIDRLESQIEEWEPRTVSLSKRLKILCEAETERQAERDKLIDEWPRLQARERGEALRQIFNTVKLFWNREFHAAREIPDRPRKTDRPGRFKYTLDCARIEWGFATTDLNGSS</sequence>
<evidence type="ECO:0000313" key="3">
    <source>
        <dbReference type="Proteomes" id="UP000001887"/>
    </source>
</evidence>
<dbReference type="InterPro" id="IPR050639">
    <property type="entry name" value="SSR_resolvase"/>
</dbReference>
<dbReference type="InterPro" id="IPR006119">
    <property type="entry name" value="Resolv_N"/>
</dbReference>